<dbReference type="AlphaFoldDB" id="A0A173R1Z0"/>
<gene>
    <name evidence="1" type="ORF">GMA92_00730</name>
</gene>
<dbReference type="EMBL" id="WMQE01000001">
    <property type="protein sequence ID" value="MTK19963.1"/>
    <property type="molecule type" value="Genomic_DNA"/>
</dbReference>
<dbReference type="Proteomes" id="UP000487649">
    <property type="component" value="Unassembled WGS sequence"/>
</dbReference>
<proteinExistence type="predicted"/>
<accession>A0A173R1Z0</accession>
<comment type="caution">
    <text evidence="1">The sequence shown here is derived from an EMBL/GenBank/DDBJ whole genome shotgun (WGS) entry which is preliminary data.</text>
</comment>
<dbReference type="RefSeq" id="WP_006783802.1">
    <property type="nucleotide sequence ID" value="NZ_CABJBH010000008.1"/>
</dbReference>
<evidence type="ECO:0000313" key="2">
    <source>
        <dbReference type="Proteomes" id="UP000487649"/>
    </source>
</evidence>
<dbReference type="InterPro" id="IPR036400">
    <property type="entry name" value="Cyt_B5-like_heme/steroid_sf"/>
</dbReference>
<dbReference type="Gene3D" id="3.10.120.10">
    <property type="entry name" value="Cytochrome b5-like heme/steroid binding domain"/>
    <property type="match status" value="1"/>
</dbReference>
<reference evidence="1 2" key="1">
    <citation type="journal article" date="2019" name="Nat. Med.">
        <title>A library of human gut bacterial isolates paired with longitudinal multiomics data enables mechanistic microbiome research.</title>
        <authorList>
            <person name="Poyet M."/>
            <person name="Groussin M."/>
            <person name="Gibbons S.M."/>
            <person name="Avila-Pacheco J."/>
            <person name="Jiang X."/>
            <person name="Kearney S.M."/>
            <person name="Perrotta A.R."/>
            <person name="Berdy B."/>
            <person name="Zhao S."/>
            <person name="Lieberman T.D."/>
            <person name="Swanson P.K."/>
            <person name="Smith M."/>
            <person name="Roesemann S."/>
            <person name="Alexander J.E."/>
            <person name="Rich S.A."/>
            <person name="Livny J."/>
            <person name="Vlamakis H."/>
            <person name="Clish C."/>
            <person name="Bullock K."/>
            <person name="Deik A."/>
            <person name="Scott J."/>
            <person name="Pierce K.A."/>
            <person name="Xavier R.J."/>
            <person name="Alm E.J."/>
        </authorList>
    </citation>
    <scope>NUCLEOTIDE SEQUENCE [LARGE SCALE GENOMIC DNA]</scope>
    <source>
        <strain evidence="1 2">BIOML-A198</strain>
    </source>
</reference>
<protein>
    <submittedName>
        <fullName evidence="1">Cytochrome B5</fullName>
    </submittedName>
</protein>
<dbReference type="GeneID" id="60060011"/>
<organism evidence="1 2">
    <name type="scientific">Turicibacter sanguinis</name>
    <dbReference type="NCBI Taxonomy" id="154288"/>
    <lineage>
        <taxon>Bacteria</taxon>
        <taxon>Bacillati</taxon>
        <taxon>Bacillota</taxon>
        <taxon>Erysipelotrichia</taxon>
        <taxon>Erysipelotrichales</taxon>
        <taxon>Turicibacteraceae</taxon>
        <taxon>Turicibacter</taxon>
    </lineage>
</organism>
<name>A0A173R1Z0_9FIRM</name>
<sequence length="99" mass="11477">MPLKSYDDGKTHRATVSKLIYPNQVFTLEEINRFFNGKNGNPTYVVVNGLVFDITDRLNDFYEEFGYIDEVKTEINDCHLGKVKMLVNETNLVGYIKHK</sequence>
<evidence type="ECO:0000313" key="1">
    <source>
        <dbReference type="EMBL" id="MTK19963.1"/>
    </source>
</evidence>
<dbReference type="SUPFAM" id="SSF55856">
    <property type="entry name" value="Cytochrome b5-like heme/steroid binding domain"/>
    <property type="match status" value="1"/>
</dbReference>
<dbReference type="OrthoDB" id="9785263at2"/>